<feature type="signal peptide" evidence="2">
    <location>
        <begin position="1"/>
        <end position="29"/>
    </location>
</feature>
<dbReference type="InterPro" id="IPR036380">
    <property type="entry name" value="Isochorismatase-like_sf"/>
</dbReference>
<dbReference type="OrthoDB" id="245563at2759"/>
<evidence type="ECO:0000256" key="1">
    <source>
        <dbReference type="ARBA" id="ARBA00006336"/>
    </source>
</evidence>
<protein>
    <submittedName>
        <fullName evidence="4">Putative Uncharacterized isochorismatase family protein yddQ</fullName>
    </submittedName>
</protein>
<evidence type="ECO:0000256" key="2">
    <source>
        <dbReference type="SAM" id="SignalP"/>
    </source>
</evidence>
<gene>
    <name evidence="4" type="ORF">M7I_5496</name>
</gene>
<accession>H0ES21</accession>
<reference evidence="4 5" key="1">
    <citation type="journal article" date="2012" name="Eukaryot. Cell">
        <title>Genome sequence of the fungus Glarea lozoyensis: the first genome sequence of a species from the Helotiaceae family.</title>
        <authorList>
            <person name="Youssar L."/>
            <person name="Gruening B.A."/>
            <person name="Erxleben A."/>
            <person name="Guenther S."/>
            <person name="Huettel W."/>
        </authorList>
    </citation>
    <scope>NUCLEOTIDE SEQUENCE [LARGE SCALE GENOMIC DNA]</scope>
    <source>
        <strain evidence="5">ATCC 74030 / MF5533</strain>
    </source>
</reference>
<evidence type="ECO:0000313" key="4">
    <source>
        <dbReference type="EMBL" id="EHK98657.1"/>
    </source>
</evidence>
<name>H0ES21_GLAL7</name>
<comment type="similarity">
    <text evidence="1">Belongs to the isochorismatase family.</text>
</comment>
<dbReference type="Proteomes" id="UP000005446">
    <property type="component" value="Unassembled WGS sequence"/>
</dbReference>
<keyword evidence="2" id="KW-0732">Signal</keyword>
<dbReference type="AlphaFoldDB" id="H0ES21"/>
<feature type="chain" id="PRO_5003532313" evidence="2">
    <location>
        <begin position="30"/>
        <end position="128"/>
    </location>
</feature>
<dbReference type="Pfam" id="PF00857">
    <property type="entry name" value="Isochorismatase"/>
    <property type="match status" value="1"/>
</dbReference>
<dbReference type="SUPFAM" id="SSF52499">
    <property type="entry name" value="Isochorismatase-like hydrolases"/>
    <property type="match status" value="1"/>
</dbReference>
<feature type="domain" description="Isochorismatase-like" evidence="3">
    <location>
        <begin position="40"/>
        <end position="117"/>
    </location>
</feature>
<dbReference type="Gene3D" id="3.40.50.850">
    <property type="entry name" value="Isochorismatase-like"/>
    <property type="match status" value="1"/>
</dbReference>
<dbReference type="InParanoid" id="H0ES21"/>
<keyword evidence="5" id="KW-1185">Reference proteome</keyword>
<organism evidence="4 5">
    <name type="scientific">Glarea lozoyensis (strain ATCC 74030 / MF5533)</name>
    <dbReference type="NCBI Taxonomy" id="1104152"/>
    <lineage>
        <taxon>Eukaryota</taxon>
        <taxon>Fungi</taxon>
        <taxon>Dikarya</taxon>
        <taxon>Ascomycota</taxon>
        <taxon>Pezizomycotina</taxon>
        <taxon>Leotiomycetes</taxon>
        <taxon>Helotiales</taxon>
        <taxon>Helotiaceae</taxon>
        <taxon>Glarea</taxon>
    </lineage>
</organism>
<dbReference type="InterPro" id="IPR000868">
    <property type="entry name" value="Isochorismatase-like_dom"/>
</dbReference>
<dbReference type="HOGENOM" id="CLU_1959805_0_0_1"/>
<evidence type="ECO:0000259" key="3">
    <source>
        <dbReference type="Pfam" id="PF00857"/>
    </source>
</evidence>
<dbReference type="EMBL" id="AGUE01000139">
    <property type="protein sequence ID" value="EHK98657.1"/>
    <property type="molecule type" value="Genomic_DNA"/>
</dbReference>
<sequence length="128" mass="13914">MATIFHSWPHSSTLCTALLAFSFRNDVLGAPRSSASTSDSVLVIIDAQNEYANGKLAVKNVEQSRKVIGSLLNKYRKANGKVVHVLHQVPDGAPVFTPGSDLAKEFDELKPKDGEPVSLIVYRMMSAD</sequence>
<proteinExistence type="inferred from homology"/>
<evidence type="ECO:0000313" key="5">
    <source>
        <dbReference type="Proteomes" id="UP000005446"/>
    </source>
</evidence>
<comment type="caution">
    <text evidence="4">The sequence shown here is derived from an EMBL/GenBank/DDBJ whole genome shotgun (WGS) entry which is preliminary data.</text>
</comment>